<evidence type="ECO:0000313" key="2">
    <source>
        <dbReference type="Proteomes" id="UP000190675"/>
    </source>
</evidence>
<proteinExistence type="predicted"/>
<accession>A0A1M5KL73</accession>
<organism evidence="1 2">
    <name type="scientific">Bradyrhizobium erythrophlei</name>
    <dbReference type="NCBI Taxonomy" id="1437360"/>
    <lineage>
        <taxon>Bacteria</taxon>
        <taxon>Pseudomonadati</taxon>
        <taxon>Pseudomonadota</taxon>
        <taxon>Alphaproteobacteria</taxon>
        <taxon>Hyphomicrobiales</taxon>
        <taxon>Nitrobacteraceae</taxon>
        <taxon>Bradyrhizobium</taxon>
    </lineage>
</organism>
<name>A0A1M5KL73_9BRAD</name>
<evidence type="ECO:0000313" key="1">
    <source>
        <dbReference type="EMBL" id="SHG53564.1"/>
    </source>
</evidence>
<reference evidence="1 2" key="1">
    <citation type="submission" date="2016-11" db="EMBL/GenBank/DDBJ databases">
        <authorList>
            <person name="Jaros S."/>
            <person name="Januszkiewicz K."/>
            <person name="Wedrychowicz H."/>
        </authorList>
    </citation>
    <scope>NUCLEOTIDE SEQUENCE [LARGE SCALE GENOMIC DNA]</scope>
    <source>
        <strain evidence="1 2">GAS242</strain>
    </source>
</reference>
<dbReference type="EMBL" id="LT670818">
    <property type="protein sequence ID" value="SHG53564.1"/>
    <property type="molecule type" value="Genomic_DNA"/>
</dbReference>
<protein>
    <submittedName>
        <fullName evidence="1">Peptidase propeptide and YPEB domain-containing protein</fullName>
    </submittedName>
</protein>
<sequence length="153" mass="16359">MVALAASVIGPAFGQTQPTRPSAYPTAPTMPSAFATAPLNPCYARSSYNPTSPCYSGTSYPSYTAIEPFEFPNATNRQALPGADSLNGDQAKQRIEAKGYSDVSGLQKDNRGIWRGEATMKDGRPVTVILDLEGNIYSELSPSITIRPLNPND</sequence>
<dbReference type="AlphaFoldDB" id="A0A1M5KL73"/>
<dbReference type="RefSeq" id="WP_172899874.1">
    <property type="nucleotide sequence ID" value="NZ_LT670818.1"/>
</dbReference>
<dbReference type="Proteomes" id="UP000190675">
    <property type="component" value="Chromosome I"/>
</dbReference>
<gene>
    <name evidence="1" type="ORF">SAMN05444169_2931</name>
</gene>